<keyword evidence="3" id="KW-0808">Transferase</keyword>
<dbReference type="CDD" id="cd02440">
    <property type="entry name" value="AdoMet_MTases"/>
    <property type="match status" value="1"/>
</dbReference>
<dbReference type="Gene3D" id="3.40.50.150">
    <property type="entry name" value="Vaccinia Virus protein VP39"/>
    <property type="match status" value="1"/>
</dbReference>
<evidence type="ECO:0000259" key="2">
    <source>
        <dbReference type="Pfam" id="PF13649"/>
    </source>
</evidence>
<evidence type="ECO:0000313" key="4">
    <source>
        <dbReference type="Proteomes" id="UP000800092"/>
    </source>
</evidence>
<name>A0A6A6GSA8_VIRVR</name>
<proteinExistence type="predicted"/>
<dbReference type="InterPro" id="IPR041698">
    <property type="entry name" value="Methyltransf_25"/>
</dbReference>
<dbReference type="Proteomes" id="UP000800092">
    <property type="component" value="Unassembled WGS sequence"/>
</dbReference>
<dbReference type="AlphaFoldDB" id="A0A6A6GSA8"/>
<dbReference type="GO" id="GO:0008168">
    <property type="term" value="F:methyltransferase activity"/>
    <property type="evidence" value="ECO:0007669"/>
    <property type="project" value="UniProtKB-KW"/>
</dbReference>
<dbReference type="OrthoDB" id="2013972at2759"/>
<dbReference type="InterPro" id="IPR050508">
    <property type="entry name" value="Methyltransf_Superfamily"/>
</dbReference>
<accession>A0A6A6GSA8</accession>
<dbReference type="SUPFAM" id="SSF53335">
    <property type="entry name" value="S-adenosyl-L-methionine-dependent methyltransferases"/>
    <property type="match status" value="1"/>
</dbReference>
<keyword evidence="4" id="KW-1185">Reference proteome</keyword>
<protein>
    <submittedName>
        <fullName evidence="3">S-adenosyl-L-methionine-dependent methyltransferase</fullName>
    </submittedName>
</protein>
<dbReference type="PANTHER" id="PTHR42912">
    <property type="entry name" value="METHYLTRANSFERASE"/>
    <property type="match status" value="1"/>
</dbReference>
<dbReference type="GO" id="GO:0032259">
    <property type="term" value="P:methylation"/>
    <property type="evidence" value="ECO:0007669"/>
    <property type="project" value="UniProtKB-KW"/>
</dbReference>
<feature type="region of interest" description="Disordered" evidence="1">
    <location>
        <begin position="1"/>
        <end position="28"/>
    </location>
</feature>
<organism evidence="3 4">
    <name type="scientific">Viridothelium virens</name>
    <name type="common">Speckled blister lichen</name>
    <name type="synonym">Trypethelium virens</name>
    <dbReference type="NCBI Taxonomy" id="1048519"/>
    <lineage>
        <taxon>Eukaryota</taxon>
        <taxon>Fungi</taxon>
        <taxon>Dikarya</taxon>
        <taxon>Ascomycota</taxon>
        <taxon>Pezizomycotina</taxon>
        <taxon>Dothideomycetes</taxon>
        <taxon>Dothideomycetes incertae sedis</taxon>
        <taxon>Trypetheliales</taxon>
        <taxon>Trypetheliaceae</taxon>
        <taxon>Viridothelium</taxon>
    </lineage>
</organism>
<gene>
    <name evidence="3" type="ORF">EV356DRAFT_571855</name>
</gene>
<dbReference type="Pfam" id="PF13649">
    <property type="entry name" value="Methyltransf_25"/>
    <property type="match status" value="1"/>
</dbReference>
<dbReference type="InterPro" id="IPR029063">
    <property type="entry name" value="SAM-dependent_MTases_sf"/>
</dbReference>
<reference evidence="3" key="1">
    <citation type="journal article" date="2020" name="Stud. Mycol.">
        <title>101 Dothideomycetes genomes: a test case for predicting lifestyles and emergence of pathogens.</title>
        <authorList>
            <person name="Haridas S."/>
            <person name="Albert R."/>
            <person name="Binder M."/>
            <person name="Bloem J."/>
            <person name="Labutti K."/>
            <person name="Salamov A."/>
            <person name="Andreopoulos B."/>
            <person name="Baker S."/>
            <person name="Barry K."/>
            <person name="Bills G."/>
            <person name="Bluhm B."/>
            <person name="Cannon C."/>
            <person name="Castanera R."/>
            <person name="Culley D."/>
            <person name="Daum C."/>
            <person name="Ezra D."/>
            <person name="Gonzalez J."/>
            <person name="Henrissat B."/>
            <person name="Kuo A."/>
            <person name="Liang C."/>
            <person name="Lipzen A."/>
            <person name="Lutzoni F."/>
            <person name="Magnuson J."/>
            <person name="Mondo S."/>
            <person name="Nolan M."/>
            <person name="Ohm R."/>
            <person name="Pangilinan J."/>
            <person name="Park H.-J."/>
            <person name="Ramirez L."/>
            <person name="Alfaro M."/>
            <person name="Sun H."/>
            <person name="Tritt A."/>
            <person name="Yoshinaga Y."/>
            <person name="Zwiers L.-H."/>
            <person name="Turgeon B."/>
            <person name="Goodwin S."/>
            <person name="Spatafora J."/>
            <person name="Crous P."/>
            <person name="Grigoriev I."/>
        </authorList>
    </citation>
    <scope>NUCLEOTIDE SEQUENCE</scope>
    <source>
        <strain evidence="3">Tuck. ex Michener</strain>
    </source>
</reference>
<evidence type="ECO:0000313" key="3">
    <source>
        <dbReference type="EMBL" id="KAF2228458.1"/>
    </source>
</evidence>
<evidence type="ECO:0000256" key="1">
    <source>
        <dbReference type="SAM" id="MobiDB-lite"/>
    </source>
</evidence>
<keyword evidence="3" id="KW-0489">Methyltransferase</keyword>
<dbReference type="EMBL" id="ML991940">
    <property type="protein sequence ID" value="KAF2228458.1"/>
    <property type="molecule type" value="Genomic_DNA"/>
</dbReference>
<feature type="domain" description="Methyltransferase" evidence="2">
    <location>
        <begin position="76"/>
        <end position="179"/>
    </location>
</feature>
<sequence>MLHSYANEPDAHENPMHTSTNSSKQEVRQFGEAQDWDNAAANYDEAIGRVTELAANRLIDMVVELSPLSTAGTRAIDLGAGTGSLTRRLAARFPSLAILATDSSAQMLTELQAKRQQELPHGSQNHVSTQLLDFNTPITAATPEGSFSHVFSTMAMQTNLYPEEDGLLKTWGRLLRPGGVLAIGIWILDERCGPIQIWAQAASKADPDYRNPPILPGRPWLTLADLERGVRLAGFSDIRAEECGTGFDIGLDGFQQWFWQSDNPMPKARKETYSGDLGPVKTEMERVLREQFDGGRNIPLSTALVVAKKKMS</sequence>